<name>A0ABM7GD99_9GAMM</name>
<evidence type="ECO:0000313" key="2">
    <source>
        <dbReference type="Proteomes" id="UP000289555"/>
    </source>
</evidence>
<proteinExistence type="predicted"/>
<sequence length="61" mass="6445">MIAFMAVVERVLECGQVALNQVNVPAIAVAGQNQRIAADAFATAVRALKRDATHPLSVIDV</sequence>
<accession>A0ABM7GD99</accession>
<gene>
    <name evidence="1" type="ORF">HORIV_08570</name>
</gene>
<evidence type="ECO:0000313" key="1">
    <source>
        <dbReference type="EMBL" id="BBI48436.1"/>
    </source>
</evidence>
<keyword evidence="2" id="KW-1185">Reference proteome</keyword>
<protein>
    <submittedName>
        <fullName evidence="1">Uncharacterized protein</fullName>
    </submittedName>
</protein>
<reference evidence="2" key="1">
    <citation type="journal article" date="2019" name="Microbiol. Resour. Announc.">
        <title>Complete Genome Sequence of Halomonas olivaria, a Moderately Halophilic Bacterium Isolated from Olive Processing Effluents, Obtained by Nanopore Sequencing.</title>
        <authorList>
            <person name="Nagata S."/>
            <person name="Ii K.M."/>
            <person name="Tsukimi T."/>
            <person name="Miura M.C."/>
            <person name="Galipon J."/>
            <person name="Arakawa K."/>
        </authorList>
    </citation>
    <scope>NUCLEOTIDE SEQUENCE [LARGE SCALE GENOMIC DNA]</scope>
    <source>
        <strain evidence="2">TYRC17</strain>
    </source>
</reference>
<dbReference type="EMBL" id="AP019416">
    <property type="protein sequence ID" value="BBI48436.1"/>
    <property type="molecule type" value="Genomic_DNA"/>
</dbReference>
<dbReference type="Proteomes" id="UP000289555">
    <property type="component" value="Chromosome"/>
</dbReference>
<organism evidence="1 2">
    <name type="scientific">Vreelandella olivaria</name>
    <dbReference type="NCBI Taxonomy" id="390919"/>
    <lineage>
        <taxon>Bacteria</taxon>
        <taxon>Pseudomonadati</taxon>
        <taxon>Pseudomonadota</taxon>
        <taxon>Gammaproteobacteria</taxon>
        <taxon>Oceanospirillales</taxon>
        <taxon>Halomonadaceae</taxon>
        <taxon>Vreelandella</taxon>
    </lineage>
</organism>